<feature type="compositionally biased region" description="Low complexity" evidence="1">
    <location>
        <begin position="240"/>
        <end position="253"/>
    </location>
</feature>
<reference evidence="2 3" key="1">
    <citation type="submission" date="2015-12" db="EMBL/GenBank/DDBJ databases">
        <title>Draft genome sequence of Moniliophthora roreri, the causal agent of frosty pod rot of cacao.</title>
        <authorList>
            <person name="Aime M.C."/>
            <person name="Diaz-Valderrama J.R."/>
            <person name="Kijpornyongpan T."/>
            <person name="Phillips-Mora W."/>
        </authorList>
    </citation>
    <scope>NUCLEOTIDE SEQUENCE [LARGE SCALE GENOMIC DNA]</scope>
    <source>
        <strain evidence="2 3">MCA 2952</strain>
    </source>
</reference>
<gene>
    <name evidence="2" type="ORF">WG66_19077</name>
</gene>
<sequence length="581" mass="63777">MSASLLDPNFAFPSSIPVVPGPRARMKTTGSSLTPTSNDWDIPTKVPKTPTWDKNREGNKSACRTEQNKAQRRSVQVQQRSLDGHASQRRSTQSSAPFSMPFTTITSTTSSTPSSPYTMQTRIAVRDKSPHRFQVVPLKEARPNVVEKRDIGSGNGSKIQKTLGTENKPLDRPKDSHLSVPSSRTIRSLRYPLPDSTEGSGMHLHPIQPLSITKFLSDSSFTATTRRKSNGDGSVHRDLPTLSRTTTTSTPTSASKLADANTIRSRTLSERDPNRPSWLSTTKAKHARSLTAKHASTMVTTPSDPSRDPSVKTRNRSTKEDKTSAIRSYPHLKSSSLGTVFARSIWSVPSSKKSESQASLHIPEQTTALPETRETADTKTQKRAYSLDVLNRSRLLKFASLRPSNTTSRQVPHARNIFPRTEKHAINHEHETPTFESLADHQSVLKRRAIYSHSLFVPTPKPAAQPEYENVSPGFTMTALRVPAVNHDSIDPIVHVHGDHRSSISSTLSIPPVPAPSAILPLSCSRTSLSRSRSCSLVRAEGANDTGSIQYHPIVMELIQAIDATINTWNGIDSALPVFGL</sequence>
<feature type="compositionally biased region" description="Polar residues" evidence="1">
    <location>
        <begin position="356"/>
        <end position="369"/>
    </location>
</feature>
<evidence type="ECO:0000313" key="3">
    <source>
        <dbReference type="Proteomes" id="UP000054988"/>
    </source>
</evidence>
<name>A0A0W0EW67_MONRR</name>
<dbReference type="EMBL" id="LATX01002485">
    <property type="protein sequence ID" value="KTB28323.1"/>
    <property type="molecule type" value="Genomic_DNA"/>
</dbReference>
<comment type="caution">
    <text evidence="2">The sequence shown here is derived from an EMBL/GenBank/DDBJ whole genome shotgun (WGS) entry which is preliminary data.</text>
</comment>
<feature type="region of interest" description="Disordered" evidence="1">
    <location>
        <begin position="146"/>
        <end position="205"/>
    </location>
</feature>
<feature type="compositionally biased region" description="Basic and acidic residues" evidence="1">
    <location>
        <begin position="371"/>
        <end position="380"/>
    </location>
</feature>
<feature type="region of interest" description="Disordered" evidence="1">
    <location>
        <begin position="356"/>
        <end position="380"/>
    </location>
</feature>
<proteinExistence type="predicted"/>
<feature type="compositionally biased region" description="Polar residues" evidence="1">
    <location>
        <begin position="28"/>
        <end position="39"/>
    </location>
</feature>
<feature type="compositionally biased region" description="Basic and acidic residues" evidence="1">
    <location>
        <begin position="168"/>
        <end position="177"/>
    </location>
</feature>
<feature type="region of interest" description="Disordered" evidence="1">
    <location>
        <begin position="1"/>
        <end position="117"/>
    </location>
</feature>
<organism evidence="2 3">
    <name type="scientific">Moniliophthora roreri</name>
    <name type="common">Frosty pod rot fungus</name>
    <name type="synonym">Monilia roreri</name>
    <dbReference type="NCBI Taxonomy" id="221103"/>
    <lineage>
        <taxon>Eukaryota</taxon>
        <taxon>Fungi</taxon>
        <taxon>Dikarya</taxon>
        <taxon>Basidiomycota</taxon>
        <taxon>Agaricomycotina</taxon>
        <taxon>Agaricomycetes</taxon>
        <taxon>Agaricomycetidae</taxon>
        <taxon>Agaricales</taxon>
        <taxon>Marasmiineae</taxon>
        <taxon>Marasmiaceae</taxon>
        <taxon>Moniliophthora</taxon>
    </lineage>
</organism>
<feature type="compositionally biased region" description="Low complexity" evidence="1">
    <location>
        <begin position="97"/>
        <end position="116"/>
    </location>
</feature>
<protein>
    <submittedName>
        <fullName evidence="2">Uncharacterized protein</fullName>
    </submittedName>
</protein>
<evidence type="ECO:0000256" key="1">
    <source>
        <dbReference type="SAM" id="MobiDB-lite"/>
    </source>
</evidence>
<feature type="compositionally biased region" description="Polar residues" evidence="1">
    <location>
        <begin position="156"/>
        <end position="165"/>
    </location>
</feature>
<accession>A0A0W0EW67</accession>
<dbReference type="AlphaFoldDB" id="A0A0W0EW67"/>
<feature type="compositionally biased region" description="Basic and acidic residues" evidence="1">
    <location>
        <begin position="305"/>
        <end position="324"/>
    </location>
</feature>
<evidence type="ECO:0000313" key="2">
    <source>
        <dbReference type="EMBL" id="KTB28323.1"/>
    </source>
</evidence>
<feature type="region of interest" description="Disordered" evidence="1">
    <location>
        <begin position="223"/>
        <end position="327"/>
    </location>
</feature>
<dbReference type="Proteomes" id="UP000054988">
    <property type="component" value="Unassembled WGS sequence"/>
</dbReference>